<keyword evidence="5" id="KW-1185">Reference proteome</keyword>
<reference evidence="4" key="1">
    <citation type="journal article" date="2023" name="Mol. Phylogenet. Evol.">
        <title>Genome-scale phylogeny and comparative genomics of the fungal order Sordariales.</title>
        <authorList>
            <person name="Hensen N."/>
            <person name="Bonometti L."/>
            <person name="Westerberg I."/>
            <person name="Brannstrom I.O."/>
            <person name="Guillou S."/>
            <person name="Cros-Aarteil S."/>
            <person name="Calhoun S."/>
            <person name="Haridas S."/>
            <person name="Kuo A."/>
            <person name="Mondo S."/>
            <person name="Pangilinan J."/>
            <person name="Riley R."/>
            <person name="LaButti K."/>
            <person name="Andreopoulos B."/>
            <person name="Lipzen A."/>
            <person name="Chen C."/>
            <person name="Yan M."/>
            <person name="Daum C."/>
            <person name="Ng V."/>
            <person name="Clum A."/>
            <person name="Steindorff A."/>
            <person name="Ohm R.A."/>
            <person name="Martin F."/>
            <person name="Silar P."/>
            <person name="Natvig D.O."/>
            <person name="Lalanne C."/>
            <person name="Gautier V."/>
            <person name="Ament-Velasquez S.L."/>
            <person name="Kruys A."/>
            <person name="Hutchinson M.I."/>
            <person name="Powell A.J."/>
            <person name="Barry K."/>
            <person name="Miller A.N."/>
            <person name="Grigoriev I.V."/>
            <person name="Debuchy R."/>
            <person name="Gladieux P."/>
            <person name="Hiltunen Thoren M."/>
            <person name="Johannesson H."/>
        </authorList>
    </citation>
    <scope>NUCLEOTIDE SEQUENCE</scope>
    <source>
        <strain evidence="4">CBS 955.72</strain>
    </source>
</reference>
<evidence type="ECO:0000313" key="5">
    <source>
        <dbReference type="Proteomes" id="UP001275084"/>
    </source>
</evidence>
<sequence length="294" mass="31527">MQSVQAAAFSFTETARHDTYPEIAPSSQDCSGKAVFVTGANRGIGKAQVLAYARAGASYIAIGSRANASDVVAACLTAASEAGKPAPTLAWVKIDVCEQASVDAALEQVKKEFGRLDILVNNSGVLYPPGGLLDHPTDTYMRTWDVNFWGTYRVTKAFLPLMLEKGDKTVIFTTSVGAHVVMPQLGAYNVGKFALCRLAEYVDVEYGEQGVLCYSYHPGGIVTDLSLNLPGPLHGILTDTVELGADTLVFLTSKKRDWLAGRYVSANSDMPELMAREGEIVKGDLLKFKGSFGN</sequence>
<organism evidence="4 5">
    <name type="scientific">Lasiosphaeria hispida</name>
    <dbReference type="NCBI Taxonomy" id="260671"/>
    <lineage>
        <taxon>Eukaryota</taxon>
        <taxon>Fungi</taxon>
        <taxon>Dikarya</taxon>
        <taxon>Ascomycota</taxon>
        <taxon>Pezizomycotina</taxon>
        <taxon>Sordariomycetes</taxon>
        <taxon>Sordariomycetidae</taxon>
        <taxon>Sordariales</taxon>
        <taxon>Lasiosphaeriaceae</taxon>
        <taxon>Lasiosphaeria</taxon>
    </lineage>
</organism>
<proteinExistence type="inferred from homology"/>
<comment type="similarity">
    <text evidence="1">Belongs to the short-chain dehydrogenases/reductases (SDR) family.</text>
</comment>
<comment type="caution">
    <text evidence="4">The sequence shown here is derived from an EMBL/GenBank/DDBJ whole genome shotgun (WGS) entry which is preliminary data.</text>
</comment>
<evidence type="ECO:0000256" key="3">
    <source>
        <dbReference type="ARBA" id="ARBA00023002"/>
    </source>
</evidence>
<dbReference type="Gene3D" id="3.40.50.720">
    <property type="entry name" value="NAD(P)-binding Rossmann-like Domain"/>
    <property type="match status" value="1"/>
</dbReference>
<protein>
    <submittedName>
        <fullName evidence="4">Short-chain dehydrogenase</fullName>
    </submittedName>
</protein>
<dbReference type="EMBL" id="JAUIQD010000002">
    <property type="protein sequence ID" value="KAK3360518.1"/>
    <property type="molecule type" value="Genomic_DNA"/>
</dbReference>
<keyword evidence="2" id="KW-0521">NADP</keyword>
<name>A0AAJ0MIP1_9PEZI</name>
<keyword evidence="3" id="KW-0560">Oxidoreductase</keyword>
<gene>
    <name evidence="4" type="ORF">B0T25DRAFT_565402</name>
</gene>
<dbReference type="PANTHER" id="PTHR43391">
    <property type="entry name" value="RETINOL DEHYDROGENASE-RELATED"/>
    <property type="match status" value="1"/>
</dbReference>
<dbReference type="Pfam" id="PF00106">
    <property type="entry name" value="adh_short"/>
    <property type="match status" value="1"/>
</dbReference>
<dbReference type="GO" id="GO:0016491">
    <property type="term" value="F:oxidoreductase activity"/>
    <property type="evidence" value="ECO:0007669"/>
    <property type="project" value="UniProtKB-KW"/>
</dbReference>
<dbReference type="AlphaFoldDB" id="A0AAJ0MIP1"/>
<dbReference type="InterPro" id="IPR036291">
    <property type="entry name" value="NAD(P)-bd_dom_sf"/>
</dbReference>
<evidence type="ECO:0000313" key="4">
    <source>
        <dbReference type="EMBL" id="KAK3360518.1"/>
    </source>
</evidence>
<evidence type="ECO:0000256" key="2">
    <source>
        <dbReference type="ARBA" id="ARBA00022857"/>
    </source>
</evidence>
<accession>A0AAJ0MIP1</accession>
<dbReference type="SUPFAM" id="SSF51735">
    <property type="entry name" value="NAD(P)-binding Rossmann-fold domains"/>
    <property type="match status" value="1"/>
</dbReference>
<dbReference type="PRINTS" id="PR00081">
    <property type="entry name" value="GDHRDH"/>
</dbReference>
<dbReference type="InterPro" id="IPR002347">
    <property type="entry name" value="SDR_fam"/>
</dbReference>
<dbReference type="CDD" id="cd05233">
    <property type="entry name" value="SDR_c"/>
    <property type="match status" value="1"/>
</dbReference>
<dbReference type="Proteomes" id="UP001275084">
    <property type="component" value="Unassembled WGS sequence"/>
</dbReference>
<evidence type="ECO:0000256" key="1">
    <source>
        <dbReference type="ARBA" id="ARBA00006484"/>
    </source>
</evidence>
<reference evidence="4" key="2">
    <citation type="submission" date="2023-06" db="EMBL/GenBank/DDBJ databases">
        <authorList>
            <consortium name="Lawrence Berkeley National Laboratory"/>
            <person name="Haridas S."/>
            <person name="Hensen N."/>
            <person name="Bonometti L."/>
            <person name="Westerberg I."/>
            <person name="Brannstrom I.O."/>
            <person name="Guillou S."/>
            <person name="Cros-Aarteil S."/>
            <person name="Calhoun S."/>
            <person name="Kuo A."/>
            <person name="Mondo S."/>
            <person name="Pangilinan J."/>
            <person name="Riley R."/>
            <person name="Labutti K."/>
            <person name="Andreopoulos B."/>
            <person name="Lipzen A."/>
            <person name="Chen C."/>
            <person name="Yanf M."/>
            <person name="Daum C."/>
            <person name="Ng V."/>
            <person name="Clum A."/>
            <person name="Steindorff A."/>
            <person name="Ohm R."/>
            <person name="Martin F."/>
            <person name="Silar P."/>
            <person name="Natvig D."/>
            <person name="Lalanne C."/>
            <person name="Gautier V."/>
            <person name="Ament-Velasquez S.L."/>
            <person name="Kruys A."/>
            <person name="Hutchinson M.I."/>
            <person name="Powell A.J."/>
            <person name="Barry K."/>
            <person name="Miller A.N."/>
            <person name="Grigoriev I.V."/>
            <person name="Debuchy R."/>
            <person name="Gladieux P."/>
            <person name="Thoren M.H."/>
            <person name="Johannesson H."/>
        </authorList>
    </citation>
    <scope>NUCLEOTIDE SEQUENCE</scope>
    <source>
        <strain evidence="4">CBS 955.72</strain>
    </source>
</reference>
<dbReference type="PANTHER" id="PTHR43391:SF14">
    <property type="entry name" value="DEHYDROGENASE_REDUCTASE SDR FAMILY PROTEIN 7-LIKE"/>
    <property type="match status" value="1"/>
</dbReference>